<sequence>MKCILHYCFDVGINGTKLHPLLKHKTHQMQEPAIICKFNDTFISSIYMDDFDLDCVTWNGTLVISMHPTLGKVVWKCSNIKATVYCLRTPLLIEPTNGDILTFFITSK</sequence>
<gene>
    <name evidence="1" type="ORF">g.17923</name>
</gene>
<name>A0A1B6D650_9HEMI</name>
<dbReference type="AlphaFoldDB" id="A0A1B6D650"/>
<reference evidence="1" key="1">
    <citation type="submission" date="2015-12" db="EMBL/GenBank/DDBJ databases">
        <title>De novo transcriptome assembly of four potential Pierce s Disease insect vectors from Arizona vineyards.</title>
        <authorList>
            <person name="Tassone E.E."/>
        </authorList>
    </citation>
    <scope>NUCLEOTIDE SEQUENCE</scope>
</reference>
<organism evidence="1">
    <name type="scientific">Clastoptera arizonana</name>
    <name type="common">Arizona spittle bug</name>
    <dbReference type="NCBI Taxonomy" id="38151"/>
    <lineage>
        <taxon>Eukaryota</taxon>
        <taxon>Metazoa</taxon>
        <taxon>Ecdysozoa</taxon>
        <taxon>Arthropoda</taxon>
        <taxon>Hexapoda</taxon>
        <taxon>Insecta</taxon>
        <taxon>Pterygota</taxon>
        <taxon>Neoptera</taxon>
        <taxon>Paraneoptera</taxon>
        <taxon>Hemiptera</taxon>
        <taxon>Auchenorrhyncha</taxon>
        <taxon>Cercopoidea</taxon>
        <taxon>Clastopteridae</taxon>
        <taxon>Clastoptera</taxon>
    </lineage>
</organism>
<proteinExistence type="predicted"/>
<dbReference type="EMBL" id="GEDC01016172">
    <property type="protein sequence ID" value="JAS21126.1"/>
    <property type="molecule type" value="Transcribed_RNA"/>
</dbReference>
<protein>
    <submittedName>
        <fullName evidence="1">Uncharacterized protein</fullName>
    </submittedName>
</protein>
<evidence type="ECO:0000313" key="1">
    <source>
        <dbReference type="EMBL" id="JAS21126.1"/>
    </source>
</evidence>
<accession>A0A1B6D650</accession>